<dbReference type="GO" id="GO:0032259">
    <property type="term" value="P:methylation"/>
    <property type="evidence" value="ECO:0007669"/>
    <property type="project" value="UniProtKB-KW"/>
</dbReference>
<dbReference type="Gene3D" id="3.40.50.150">
    <property type="entry name" value="Vaccinia Virus protein VP39"/>
    <property type="match status" value="1"/>
</dbReference>
<keyword evidence="2" id="KW-0489">Methyltransferase</keyword>
<sequence>MEPPTDVKERIRASYNIMANEYNAWTKRHDSFRSAYLDKLFEFAPELASPAIKNVILELGCGSGKPFLENLLLRAPAVYAHANDISDAQIELARANLVAYEDRVHLHAGDMTKLEFAPGSLAAVIGLYSIIHLPQQDQIQMLQNIGNWLRPGGTLVANFNLDETEGIVAEQWLHEDAWVFWSGLGKDRTVEAIKAAGLEVEKAVIEGDATESFLWVIAKKVAN</sequence>
<dbReference type="InterPro" id="IPR029063">
    <property type="entry name" value="SAM-dependent_MTases_sf"/>
</dbReference>
<dbReference type="EMBL" id="JAGPYM010000029">
    <property type="protein sequence ID" value="KAH6879508.1"/>
    <property type="molecule type" value="Genomic_DNA"/>
</dbReference>
<dbReference type="Proteomes" id="UP000777438">
    <property type="component" value="Unassembled WGS sequence"/>
</dbReference>
<dbReference type="OrthoDB" id="10004862at2759"/>
<evidence type="ECO:0000313" key="2">
    <source>
        <dbReference type="EMBL" id="KAH6879508.1"/>
    </source>
</evidence>
<dbReference type="SUPFAM" id="SSF53335">
    <property type="entry name" value="S-adenosyl-L-methionine-dependent methyltransferases"/>
    <property type="match status" value="1"/>
</dbReference>
<reference evidence="2 3" key="1">
    <citation type="journal article" date="2021" name="Nat. Commun.">
        <title>Genetic determinants of endophytism in the Arabidopsis root mycobiome.</title>
        <authorList>
            <person name="Mesny F."/>
            <person name="Miyauchi S."/>
            <person name="Thiergart T."/>
            <person name="Pickel B."/>
            <person name="Atanasova L."/>
            <person name="Karlsson M."/>
            <person name="Huettel B."/>
            <person name="Barry K.W."/>
            <person name="Haridas S."/>
            <person name="Chen C."/>
            <person name="Bauer D."/>
            <person name="Andreopoulos W."/>
            <person name="Pangilinan J."/>
            <person name="LaButti K."/>
            <person name="Riley R."/>
            <person name="Lipzen A."/>
            <person name="Clum A."/>
            <person name="Drula E."/>
            <person name="Henrissat B."/>
            <person name="Kohler A."/>
            <person name="Grigoriev I.V."/>
            <person name="Martin F.M."/>
            <person name="Hacquard S."/>
        </authorList>
    </citation>
    <scope>NUCLEOTIDE SEQUENCE [LARGE SCALE GENOMIC DNA]</scope>
    <source>
        <strain evidence="2 3">MPI-CAGE-CH-0241</strain>
    </source>
</reference>
<dbReference type="AlphaFoldDB" id="A0A9P8VUC7"/>
<dbReference type="CDD" id="cd02440">
    <property type="entry name" value="AdoMet_MTases"/>
    <property type="match status" value="1"/>
</dbReference>
<dbReference type="InterPro" id="IPR041698">
    <property type="entry name" value="Methyltransf_25"/>
</dbReference>
<dbReference type="Pfam" id="PF13649">
    <property type="entry name" value="Methyltransf_25"/>
    <property type="match status" value="1"/>
</dbReference>
<proteinExistence type="predicted"/>
<gene>
    <name evidence="2" type="ORF">B0T10DRAFT_496542</name>
</gene>
<protein>
    <submittedName>
        <fullName evidence="2">S-adenosyl-L-methionine-dependent methyltransferase</fullName>
    </submittedName>
</protein>
<name>A0A9P8VUC7_9HYPO</name>
<evidence type="ECO:0000313" key="3">
    <source>
        <dbReference type="Proteomes" id="UP000777438"/>
    </source>
</evidence>
<keyword evidence="2" id="KW-0808">Transferase</keyword>
<dbReference type="GO" id="GO:0008168">
    <property type="term" value="F:methyltransferase activity"/>
    <property type="evidence" value="ECO:0007669"/>
    <property type="project" value="UniProtKB-KW"/>
</dbReference>
<evidence type="ECO:0000259" key="1">
    <source>
        <dbReference type="Pfam" id="PF13649"/>
    </source>
</evidence>
<feature type="domain" description="Methyltransferase" evidence="1">
    <location>
        <begin position="56"/>
        <end position="153"/>
    </location>
</feature>
<organism evidence="2 3">
    <name type="scientific">Thelonectria olida</name>
    <dbReference type="NCBI Taxonomy" id="1576542"/>
    <lineage>
        <taxon>Eukaryota</taxon>
        <taxon>Fungi</taxon>
        <taxon>Dikarya</taxon>
        <taxon>Ascomycota</taxon>
        <taxon>Pezizomycotina</taxon>
        <taxon>Sordariomycetes</taxon>
        <taxon>Hypocreomycetidae</taxon>
        <taxon>Hypocreales</taxon>
        <taxon>Nectriaceae</taxon>
        <taxon>Thelonectria</taxon>
    </lineage>
</organism>
<accession>A0A9P8VUC7</accession>
<keyword evidence="3" id="KW-1185">Reference proteome</keyword>
<comment type="caution">
    <text evidence="2">The sequence shown here is derived from an EMBL/GenBank/DDBJ whole genome shotgun (WGS) entry which is preliminary data.</text>
</comment>